<keyword evidence="3" id="KW-1185">Reference proteome</keyword>
<dbReference type="KEGG" id="teu:TEU_10395"/>
<evidence type="ECO:0000313" key="2">
    <source>
        <dbReference type="EMBL" id="AIU70711.1"/>
    </source>
</evidence>
<dbReference type="Proteomes" id="UP000029980">
    <property type="component" value="Chromosome"/>
</dbReference>
<dbReference type="Pfam" id="PF05763">
    <property type="entry name" value="DUF835"/>
    <property type="match status" value="1"/>
</dbReference>
<dbReference type="HOGENOM" id="CLU_1727324_0_0_2"/>
<dbReference type="RefSeq" id="WP_050003675.1">
    <property type="nucleotide sequence ID" value="NZ_CP008887.1"/>
</dbReference>
<dbReference type="EMBL" id="CP008887">
    <property type="protein sequence ID" value="AIU70711.1"/>
    <property type="molecule type" value="Genomic_DNA"/>
</dbReference>
<dbReference type="GeneID" id="25153840"/>
<dbReference type="STRING" id="1505907.TEU_10395"/>
<dbReference type="OrthoDB" id="89705at2157"/>
<reference evidence="2 3" key="1">
    <citation type="journal article" date="2015" name="Int. J. Syst. Evol. Microbiol.">
        <title>Thermococcus eurythermalis sp. nov., a conditional piezophilic hyperthermophilic archaeon with a wide temperature range isolated from an oil-immersed chimney in the Guaymas Basin.</title>
        <authorList>
            <person name="Zhao W."/>
            <person name="Zeng X."/>
            <person name="Xiao X."/>
        </authorList>
    </citation>
    <scope>NUCLEOTIDE SEQUENCE [LARGE SCALE GENOMIC DNA]</scope>
    <source>
        <strain evidence="2 3">A501</strain>
    </source>
</reference>
<feature type="domain" description="DUF835" evidence="1">
    <location>
        <begin position="30"/>
        <end position="138"/>
    </location>
</feature>
<evidence type="ECO:0000259" key="1">
    <source>
        <dbReference type="Pfam" id="PF05763"/>
    </source>
</evidence>
<protein>
    <recommendedName>
        <fullName evidence="1">DUF835 domain-containing protein</fullName>
    </recommendedName>
</protein>
<proteinExistence type="predicted"/>
<dbReference type="AlphaFoldDB" id="A0A097QW85"/>
<name>A0A097QW85_9EURY</name>
<gene>
    <name evidence="2" type="ORF">TEU_10395</name>
</gene>
<sequence length="141" mass="16015">MLMRGKIESKSPKVLSYTYLPRLISLTPDRKILITRKIPGEFSNSNVVHIWVTKLRHPQAVEPTNLHIIEQRAWDLLSTGGAKSVILDAFEYLLLENGLEKTLRFVGKLRDIALLSNADFYVTVGDGVDERVLAMLKRIVE</sequence>
<dbReference type="InterPro" id="IPR008553">
    <property type="entry name" value="DUF835"/>
</dbReference>
<accession>A0A097QW85</accession>
<organism evidence="2 3">
    <name type="scientific">Thermococcus eurythermalis</name>
    <dbReference type="NCBI Taxonomy" id="1505907"/>
    <lineage>
        <taxon>Archaea</taxon>
        <taxon>Methanobacteriati</taxon>
        <taxon>Methanobacteriota</taxon>
        <taxon>Thermococci</taxon>
        <taxon>Thermococcales</taxon>
        <taxon>Thermococcaceae</taxon>
        <taxon>Thermococcus</taxon>
    </lineage>
</organism>
<evidence type="ECO:0000313" key="3">
    <source>
        <dbReference type="Proteomes" id="UP000029980"/>
    </source>
</evidence>